<gene>
    <name evidence="8" type="ORF">CONLIGDRAFT_678765</name>
</gene>
<evidence type="ECO:0000256" key="5">
    <source>
        <dbReference type="ARBA" id="ARBA00023136"/>
    </source>
</evidence>
<dbReference type="GO" id="GO:0043386">
    <property type="term" value="P:mycotoxin biosynthetic process"/>
    <property type="evidence" value="ECO:0007669"/>
    <property type="project" value="InterPro"/>
</dbReference>
<dbReference type="EMBL" id="KV875095">
    <property type="protein sequence ID" value="OIW32361.1"/>
    <property type="molecule type" value="Genomic_DNA"/>
</dbReference>
<comment type="subcellular location">
    <subcellularLocation>
        <location evidence="1">Membrane</location>
        <topology evidence="1">Single-pass membrane protein</topology>
    </subcellularLocation>
</comment>
<keyword evidence="5" id="KW-0472">Membrane</keyword>
<keyword evidence="9" id="KW-1185">Reference proteome</keyword>
<evidence type="ECO:0000256" key="1">
    <source>
        <dbReference type="ARBA" id="ARBA00004167"/>
    </source>
</evidence>
<evidence type="ECO:0000256" key="3">
    <source>
        <dbReference type="ARBA" id="ARBA00022989"/>
    </source>
</evidence>
<dbReference type="GO" id="GO:0016020">
    <property type="term" value="C:membrane"/>
    <property type="evidence" value="ECO:0007669"/>
    <property type="project" value="UniProtKB-SubCell"/>
</dbReference>
<evidence type="ECO:0000313" key="8">
    <source>
        <dbReference type="EMBL" id="OIW32361.1"/>
    </source>
</evidence>
<comment type="similarity">
    <text evidence="7">Belongs to the ustYa family.</text>
</comment>
<dbReference type="Proteomes" id="UP000182658">
    <property type="component" value="Unassembled WGS sequence"/>
</dbReference>
<dbReference type="InParanoid" id="A0A1J7JG82"/>
<accession>A0A1J7JG82</accession>
<keyword evidence="3" id="KW-1133">Transmembrane helix</keyword>
<dbReference type="PANTHER" id="PTHR33365:SF6">
    <property type="entry name" value="OXIDASE USTYA"/>
    <property type="match status" value="1"/>
</dbReference>
<keyword evidence="4" id="KW-0843">Virulence</keyword>
<dbReference type="PANTHER" id="PTHR33365">
    <property type="entry name" value="YALI0B05434P"/>
    <property type="match status" value="1"/>
</dbReference>
<evidence type="ECO:0000256" key="7">
    <source>
        <dbReference type="ARBA" id="ARBA00035112"/>
    </source>
</evidence>
<keyword evidence="6" id="KW-0325">Glycoprotein</keyword>
<organism evidence="8 9">
    <name type="scientific">Coniochaeta ligniaria NRRL 30616</name>
    <dbReference type="NCBI Taxonomy" id="1408157"/>
    <lineage>
        <taxon>Eukaryota</taxon>
        <taxon>Fungi</taxon>
        <taxon>Dikarya</taxon>
        <taxon>Ascomycota</taxon>
        <taxon>Pezizomycotina</taxon>
        <taxon>Sordariomycetes</taxon>
        <taxon>Sordariomycetidae</taxon>
        <taxon>Coniochaetales</taxon>
        <taxon>Coniochaetaceae</taxon>
        <taxon>Coniochaeta</taxon>
    </lineage>
</organism>
<dbReference type="Pfam" id="PF11807">
    <property type="entry name" value="UstYa"/>
    <property type="match status" value="1"/>
</dbReference>
<evidence type="ECO:0000256" key="6">
    <source>
        <dbReference type="ARBA" id="ARBA00023180"/>
    </source>
</evidence>
<protein>
    <submittedName>
        <fullName evidence="8">Uncharacterized protein</fullName>
    </submittedName>
</protein>
<dbReference type="AlphaFoldDB" id="A0A1J7JG82"/>
<dbReference type="InterPro" id="IPR021765">
    <property type="entry name" value="UstYa-like"/>
</dbReference>
<sequence length="154" mass="18036">MTFHNQSDLLRSSEEADVYWARLLESGGVVSLDTEWARHSGLRESATSPTDPSQSIYQVDIFHALHCMNAIRQMLMSPTPPPYNEIHMLHCLDYIRHELLCHPDLTLVTTNDLEEFVLDEAHKCKDYGAMLGWVERHRWKEFPEWLRSKDTLRQ</sequence>
<keyword evidence="2" id="KW-0812">Transmembrane</keyword>
<name>A0A1J7JG82_9PEZI</name>
<dbReference type="OrthoDB" id="3687641at2759"/>
<dbReference type="STRING" id="1408157.A0A1J7JG82"/>
<evidence type="ECO:0000313" key="9">
    <source>
        <dbReference type="Proteomes" id="UP000182658"/>
    </source>
</evidence>
<proteinExistence type="inferred from homology"/>
<evidence type="ECO:0000256" key="2">
    <source>
        <dbReference type="ARBA" id="ARBA00022692"/>
    </source>
</evidence>
<reference evidence="8 9" key="1">
    <citation type="submission" date="2016-10" db="EMBL/GenBank/DDBJ databases">
        <title>Draft genome sequence of Coniochaeta ligniaria NRRL30616, a lignocellulolytic fungus for bioabatement of inhibitors in plant biomass hydrolysates.</title>
        <authorList>
            <consortium name="DOE Joint Genome Institute"/>
            <person name="Jimenez D.J."/>
            <person name="Hector R.E."/>
            <person name="Riley R."/>
            <person name="Sun H."/>
            <person name="Grigoriev I.V."/>
            <person name="Van Elsas J.D."/>
            <person name="Nichols N.N."/>
        </authorList>
    </citation>
    <scope>NUCLEOTIDE SEQUENCE [LARGE SCALE GENOMIC DNA]</scope>
    <source>
        <strain evidence="8 9">NRRL 30616</strain>
    </source>
</reference>
<evidence type="ECO:0000256" key="4">
    <source>
        <dbReference type="ARBA" id="ARBA00023026"/>
    </source>
</evidence>